<proteinExistence type="predicted"/>
<evidence type="ECO:0000313" key="2">
    <source>
        <dbReference type="Proteomes" id="UP000225548"/>
    </source>
</evidence>
<dbReference type="CDD" id="cd17511">
    <property type="entry name" value="YbjN_AmyR-like"/>
    <property type="match status" value="1"/>
</dbReference>
<dbReference type="EMBL" id="PDJG01000001">
    <property type="protein sequence ID" value="PFG33496.1"/>
    <property type="molecule type" value="Genomic_DNA"/>
</dbReference>
<gene>
    <name evidence="1" type="ORF">ATL42_1373</name>
</gene>
<organism evidence="1 2">
    <name type="scientific">Sanguibacter antarcticus</name>
    <dbReference type="NCBI Taxonomy" id="372484"/>
    <lineage>
        <taxon>Bacteria</taxon>
        <taxon>Bacillati</taxon>
        <taxon>Actinomycetota</taxon>
        <taxon>Actinomycetes</taxon>
        <taxon>Micrococcales</taxon>
        <taxon>Sanguibacteraceae</taxon>
        <taxon>Sanguibacter</taxon>
    </lineage>
</organism>
<name>A0A2A9E4D5_9MICO</name>
<protein>
    <submittedName>
        <fullName evidence="1">Putative sensory transduction regulator</fullName>
    </submittedName>
</protein>
<sequence length="182" mass="20488">MTSTPRSTWIHRILNVRPGTPRRADLDPPLEAPSLITRDRVSAYLHQRGYSSHFDDDGDITGTWDGNRFWFLLLGPGEEILQIRGRWHRTLPQTGRISTLQTINDWNRERIWPKAYVRAEASGLSLYTEVSVDFSPGATDDQLHQMVACGLGTAVQLFASVSAMLPPEAKEDPDDDVDEADE</sequence>
<comment type="caution">
    <text evidence="1">The sequence shown here is derived from an EMBL/GenBank/DDBJ whole genome shotgun (WGS) entry which is preliminary data.</text>
</comment>
<dbReference type="InterPro" id="IPR019660">
    <property type="entry name" value="Put_sensory_transdc_reg_YbjN"/>
</dbReference>
<dbReference type="Proteomes" id="UP000225548">
    <property type="component" value="Unassembled WGS sequence"/>
</dbReference>
<dbReference type="AlphaFoldDB" id="A0A2A9E4D5"/>
<accession>A0A2A9E4D5</accession>
<dbReference type="OrthoDB" id="3256964at2"/>
<reference evidence="1 2" key="1">
    <citation type="submission" date="2017-10" db="EMBL/GenBank/DDBJ databases">
        <title>Sequencing the genomes of 1000 actinobacteria strains.</title>
        <authorList>
            <person name="Klenk H.-P."/>
        </authorList>
    </citation>
    <scope>NUCLEOTIDE SEQUENCE [LARGE SCALE GENOMIC DNA]</scope>
    <source>
        <strain evidence="1 2">DSM 18966</strain>
    </source>
</reference>
<dbReference type="Pfam" id="PF10722">
    <property type="entry name" value="YbjN"/>
    <property type="match status" value="1"/>
</dbReference>
<evidence type="ECO:0000313" key="1">
    <source>
        <dbReference type="EMBL" id="PFG33496.1"/>
    </source>
</evidence>
<keyword evidence="2" id="KW-1185">Reference proteome</keyword>
<dbReference type="RefSeq" id="WP_098454698.1">
    <property type="nucleotide sequence ID" value="NZ_PDJG01000001.1"/>
</dbReference>